<proteinExistence type="predicted"/>
<evidence type="ECO:0008006" key="6">
    <source>
        <dbReference type="Google" id="ProtNLM"/>
    </source>
</evidence>
<protein>
    <recommendedName>
        <fullName evidence="6">Arrestin-like N-terminal domain-containing protein</fullName>
    </recommendedName>
</protein>
<evidence type="ECO:0000256" key="1">
    <source>
        <dbReference type="SAM" id="MobiDB-lite"/>
    </source>
</evidence>
<dbReference type="eggNOG" id="ENOG502QSAC">
    <property type="taxonomic scope" value="Eukaryota"/>
</dbReference>
<reference evidence="4 5" key="1">
    <citation type="journal article" date="2012" name="PLoS Pathog.">
        <title>Diverse lifestyles and strategies of plant pathogenesis encoded in the genomes of eighteen Dothideomycetes fungi.</title>
        <authorList>
            <person name="Ohm R.A."/>
            <person name="Feau N."/>
            <person name="Henrissat B."/>
            <person name="Schoch C.L."/>
            <person name="Horwitz B.A."/>
            <person name="Barry K.W."/>
            <person name="Condon B.J."/>
            <person name="Copeland A.C."/>
            <person name="Dhillon B."/>
            <person name="Glaser F."/>
            <person name="Hesse C.N."/>
            <person name="Kosti I."/>
            <person name="LaButti K."/>
            <person name="Lindquist E.A."/>
            <person name="Lucas S."/>
            <person name="Salamov A.A."/>
            <person name="Bradshaw R.E."/>
            <person name="Ciuffetti L."/>
            <person name="Hamelin R.C."/>
            <person name="Kema G.H.J."/>
            <person name="Lawrence C."/>
            <person name="Scott J.A."/>
            <person name="Spatafora J.W."/>
            <person name="Turgeon B.G."/>
            <person name="de Wit P.J.G.M."/>
            <person name="Zhong S."/>
            <person name="Goodwin S.B."/>
            <person name="Grigoriev I.V."/>
        </authorList>
    </citation>
    <scope>NUCLEOTIDE SEQUENCE [LARGE SCALE GENOMIC DNA]</scope>
    <source>
        <strain evidence="4 5">SO2202</strain>
    </source>
</reference>
<gene>
    <name evidence="4" type="ORF">SEPMUDRAFT_41305</name>
</gene>
<sequence length="511" mass="56942">MDALRKAAGLGHRIAIHIDIKDPQSTYTTLDRIEGVLSITASTRTSFDDIDIEFVGTSKTSVERLTAAAAVSGRSEAFHQFLKLQDKSVQDLYPEDRVLKAKKTYTFPFLFVIPEQLLPKVCGHACKAPGVREAHLQLPPTMGDRECDRQDPATGRPLDDLAPDMVSTRYGVHVRIIKENEGTRETLANYGKKVRVVPIIQEQPPLPISDDDDEYRYRKEKVIRKGVLQGKAGTIVMETVQPSAVRMHACGNSSRPSTAKIMLRFDPADKHAAPPRLGNLASKLKVNTYFASTARQSYPTKRATFQDPSQGIHSEQLTLVSRKVGGPDPEDKSGKAEIWTTYESETAARRDSACSVSTFIPDASKDYKGKTFYVAQLEAPIVLPENKVFIPTFHSCLISRIYQVKFELHLQNKGVVGTIDLKLPIQVSCSGHEDWEPRQSSVVTDGRGEHELREEDFEEYFEPRTLHIPSEAFLGSSVLQRPASPTFVRNELPPSYSYYAPPIGVQTVPAY</sequence>
<feature type="domain" description="Bul1 C-terminal" evidence="3">
    <location>
        <begin position="382"/>
        <end position="428"/>
    </location>
</feature>
<evidence type="ECO:0000259" key="3">
    <source>
        <dbReference type="Pfam" id="PF04426"/>
    </source>
</evidence>
<feature type="domain" description="Arrestin-like N-terminal" evidence="2">
    <location>
        <begin position="17"/>
        <end position="127"/>
    </location>
</feature>
<accession>M3D8S7</accession>
<dbReference type="AlphaFoldDB" id="M3D8S7"/>
<dbReference type="InterPro" id="IPR014752">
    <property type="entry name" value="Arrestin-like_C"/>
</dbReference>
<dbReference type="STRING" id="692275.M3D8S7"/>
<feature type="region of interest" description="Disordered" evidence="1">
    <location>
        <begin position="140"/>
        <end position="162"/>
    </location>
</feature>
<dbReference type="InterPro" id="IPR039634">
    <property type="entry name" value="Bul1-like"/>
</dbReference>
<evidence type="ECO:0000313" key="5">
    <source>
        <dbReference type="Proteomes" id="UP000016931"/>
    </source>
</evidence>
<evidence type="ECO:0000313" key="4">
    <source>
        <dbReference type="EMBL" id="EMF14540.1"/>
    </source>
</evidence>
<evidence type="ECO:0000259" key="2">
    <source>
        <dbReference type="Pfam" id="PF00339"/>
    </source>
</evidence>
<dbReference type="OrthoDB" id="1661054at2759"/>
<dbReference type="PANTHER" id="PTHR31904:SF1">
    <property type="entry name" value="BYPASS OF STOP CODON PROTEIN 5-RELATED"/>
    <property type="match status" value="1"/>
</dbReference>
<dbReference type="EMBL" id="KB456262">
    <property type="protein sequence ID" value="EMF14540.1"/>
    <property type="molecule type" value="Genomic_DNA"/>
</dbReference>
<dbReference type="Proteomes" id="UP000016931">
    <property type="component" value="Unassembled WGS sequence"/>
</dbReference>
<dbReference type="RefSeq" id="XP_016762661.1">
    <property type="nucleotide sequence ID" value="XM_016908823.1"/>
</dbReference>
<keyword evidence="5" id="KW-1185">Reference proteome</keyword>
<dbReference type="InterPro" id="IPR011021">
    <property type="entry name" value="Arrestin-like_N"/>
</dbReference>
<dbReference type="Pfam" id="PF04426">
    <property type="entry name" value="Bul1_C"/>
    <property type="match status" value="1"/>
</dbReference>
<dbReference type="Gene3D" id="2.60.40.640">
    <property type="match status" value="1"/>
</dbReference>
<dbReference type="InterPro" id="IPR022794">
    <property type="entry name" value="Bul1_C"/>
</dbReference>
<dbReference type="PANTHER" id="PTHR31904">
    <property type="entry name" value="BYPASS OF STOP CODON PROTEIN 5-RELATED"/>
    <property type="match status" value="1"/>
</dbReference>
<dbReference type="OMA" id="FHSCLMS"/>
<dbReference type="GeneID" id="27905960"/>
<dbReference type="HOGENOM" id="CLU_032323_1_0_1"/>
<organism evidence="4 5">
    <name type="scientific">Sphaerulina musiva (strain SO2202)</name>
    <name type="common">Poplar stem canker fungus</name>
    <name type="synonym">Septoria musiva</name>
    <dbReference type="NCBI Taxonomy" id="692275"/>
    <lineage>
        <taxon>Eukaryota</taxon>
        <taxon>Fungi</taxon>
        <taxon>Dikarya</taxon>
        <taxon>Ascomycota</taxon>
        <taxon>Pezizomycotina</taxon>
        <taxon>Dothideomycetes</taxon>
        <taxon>Dothideomycetidae</taxon>
        <taxon>Mycosphaerellales</taxon>
        <taxon>Mycosphaerellaceae</taxon>
        <taxon>Sphaerulina</taxon>
    </lineage>
</organism>
<dbReference type="Pfam" id="PF00339">
    <property type="entry name" value="Arrestin_N"/>
    <property type="match status" value="1"/>
</dbReference>
<name>M3D8S7_SPHMS</name>